<name>A0A4Q2EGC4_9ACTN</name>
<dbReference type="AlphaFoldDB" id="A0A4Q2EGC4"/>
<dbReference type="EMBL" id="PPCV01000004">
    <property type="protein sequence ID" value="RXW32319.1"/>
    <property type="molecule type" value="Genomic_DNA"/>
</dbReference>
<evidence type="ECO:0000313" key="1">
    <source>
        <dbReference type="EMBL" id="RXW32319.1"/>
    </source>
</evidence>
<gene>
    <name evidence="1" type="ORF">C1706_07100</name>
</gene>
<accession>A0A4Q2EGC4</accession>
<organism evidence="1 2">
    <name type="scientific">Propioniciclava flava</name>
    <dbReference type="NCBI Taxonomy" id="2072026"/>
    <lineage>
        <taxon>Bacteria</taxon>
        <taxon>Bacillati</taxon>
        <taxon>Actinomycetota</taxon>
        <taxon>Actinomycetes</taxon>
        <taxon>Propionibacteriales</taxon>
        <taxon>Propionibacteriaceae</taxon>
        <taxon>Propioniciclava</taxon>
    </lineage>
</organism>
<evidence type="ECO:0000313" key="2">
    <source>
        <dbReference type="Proteomes" id="UP000290624"/>
    </source>
</evidence>
<dbReference type="OrthoDB" id="3214648at2"/>
<comment type="caution">
    <text evidence="1">The sequence shown here is derived from an EMBL/GenBank/DDBJ whole genome shotgun (WGS) entry which is preliminary data.</text>
</comment>
<reference evidence="1 2" key="1">
    <citation type="submission" date="2018-01" db="EMBL/GenBank/DDBJ databases">
        <title>Lactibacter flavus gen. nov., sp. nov., a novel bacterium of the family Propionibacteriaceae isolated from raw milk and dairy products.</title>
        <authorList>
            <person name="Wenning M."/>
            <person name="Breitenwieser F."/>
            <person name="Huptas C."/>
            <person name="von Neubeck M."/>
            <person name="Busse H.-J."/>
            <person name="Scherer S."/>
        </authorList>
    </citation>
    <scope>NUCLEOTIDE SEQUENCE [LARGE SCALE GENOMIC DNA]</scope>
    <source>
        <strain evidence="1 2">VG341</strain>
    </source>
</reference>
<proteinExistence type="predicted"/>
<protein>
    <submittedName>
        <fullName evidence="1">Uncharacterized protein</fullName>
    </submittedName>
</protein>
<keyword evidence="2" id="KW-1185">Reference proteome</keyword>
<sequence>MSWSWSSPQADDALAASTGLGQGFPSQADAEAWLTENYDLLEDAGLDEVTLLQDGQVVYGPMSLHA</sequence>
<dbReference type="Proteomes" id="UP000290624">
    <property type="component" value="Unassembled WGS sequence"/>
</dbReference>
<dbReference type="RefSeq" id="WP_129458537.1">
    <property type="nucleotide sequence ID" value="NZ_PPCV01000004.1"/>
</dbReference>